<keyword evidence="5" id="KW-1185">Reference proteome</keyword>
<feature type="domain" description="BAH" evidence="2">
    <location>
        <begin position="198"/>
        <end position="316"/>
    </location>
</feature>
<gene>
    <name evidence="4" type="ORF">TRITD_3Av1G114880</name>
</gene>
<dbReference type="SUPFAM" id="SSF46942">
    <property type="entry name" value="Elongation factor TFIIS domain 2"/>
    <property type="match status" value="1"/>
</dbReference>
<dbReference type="Pfam" id="PF07500">
    <property type="entry name" value="TFIIS_M"/>
    <property type="match status" value="1"/>
</dbReference>
<dbReference type="InterPro" id="IPR001025">
    <property type="entry name" value="BAH_dom"/>
</dbReference>
<feature type="compositionally biased region" description="Acidic residues" evidence="1">
    <location>
        <begin position="60"/>
        <end position="70"/>
    </location>
</feature>
<dbReference type="SMART" id="SM00510">
    <property type="entry name" value="TFS2M"/>
    <property type="match status" value="1"/>
</dbReference>
<feature type="compositionally biased region" description="Basic and acidic residues" evidence="1">
    <location>
        <begin position="654"/>
        <end position="668"/>
    </location>
</feature>
<name>A0A9R0RLV2_TRITD</name>
<dbReference type="PANTHER" id="PTHR46871">
    <property type="entry name" value="BROMO-ADJACENT HOMOLOGY (BAH) DOMAIN-CONTAINING PROTEIN"/>
    <property type="match status" value="1"/>
</dbReference>
<evidence type="ECO:0000259" key="3">
    <source>
        <dbReference type="PROSITE" id="PS51321"/>
    </source>
</evidence>
<feature type="compositionally biased region" description="Low complexity" evidence="1">
    <location>
        <begin position="447"/>
        <end position="459"/>
    </location>
</feature>
<dbReference type="PROSITE" id="PS51321">
    <property type="entry name" value="TFIIS_CENTRAL"/>
    <property type="match status" value="1"/>
</dbReference>
<evidence type="ECO:0000256" key="1">
    <source>
        <dbReference type="SAM" id="MobiDB-lite"/>
    </source>
</evidence>
<feature type="compositionally biased region" description="Basic and acidic residues" evidence="1">
    <location>
        <begin position="374"/>
        <end position="386"/>
    </location>
</feature>
<dbReference type="CDD" id="cd04713">
    <property type="entry name" value="BAH_plant_3"/>
    <property type="match status" value="1"/>
</dbReference>
<feature type="compositionally biased region" description="Basic and acidic residues" evidence="1">
    <location>
        <begin position="113"/>
        <end position="130"/>
    </location>
</feature>
<dbReference type="PROSITE" id="PS51038">
    <property type="entry name" value="BAH"/>
    <property type="match status" value="1"/>
</dbReference>
<feature type="compositionally biased region" description="Basic and acidic residues" evidence="1">
    <location>
        <begin position="1"/>
        <end position="14"/>
    </location>
</feature>
<evidence type="ECO:0000259" key="2">
    <source>
        <dbReference type="PROSITE" id="PS51038"/>
    </source>
</evidence>
<dbReference type="GO" id="GO:0003682">
    <property type="term" value="F:chromatin binding"/>
    <property type="evidence" value="ECO:0007669"/>
    <property type="project" value="InterPro"/>
</dbReference>
<dbReference type="Pfam" id="PF01426">
    <property type="entry name" value="BAH"/>
    <property type="match status" value="1"/>
</dbReference>
<feature type="compositionally biased region" description="Basic and acidic residues" evidence="1">
    <location>
        <begin position="694"/>
        <end position="706"/>
    </location>
</feature>
<dbReference type="AlphaFoldDB" id="A0A9R0RLV2"/>
<dbReference type="OMA" id="NGRRTHY"/>
<protein>
    <submittedName>
        <fullName evidence="4">Uncharacterized protein</fullName>
    </submittedName>
</protein>
<dbReference type="Gene3D" id="2.30.30.490">
    <property type="match status" value="1"/>
</dbReference>
<feature type="compositionally biased region" description="Acidic residues" evidence="1">
    <location>
        <begin position="98"/>
        <end position="112"/>
    </location>
</feature>
<dbReference type="PANTHER" id="PTHR46871:SF1">
    <property type="entry name" value="BROMO-ADJACENT HOMOLOGY (BAH) DOMAIN-CONTAINING PROTEIN"/>
    <property type="match status" value="1"/>
</dbReference>
<dbReference type="Gramene" id="TRITD3Av1G114880.7">
    <property type="protein sequence ID" value="TRITD3Av1G114880.7"/>
    <property type="gene ID" value="TRITD3Av1G114880"/>
</dbReference>
<dbReference type="Gene3D" id="1.10.472.30">
    <property type="entry name" value="Transcription elongation factor S-II, central domain"/>
    <property type="match status" value="1"/>
</dbReference>
<feature type="domain" description="TFIIS central" evidence="3">
    <location>
        <begin position="413"/>
        <end position="559"/>
    </location>
</feature>
<evidence type="ECO:0000313" key="5">
    <source>
        <dbReference type="Proteomes" id="UP000324705"/>
    </source>
</evidence>
<reference evidence="4 5" key="1">
    <citation type="submission" date="2017-09" db="EMBL/GenBank/DDBJ databases">
        <authorList>
            <consortium name="International Durum Wheat Genome Sequencing Consortium (IDWGSC)"/>
            <person name="Milanesi L."/>
        </authorList>
    </citation>
    <scope>NUCLEOTIDE SEQUENCE [LARGE SCALE GENOMIC DNA]</scope>
    <source>
        <strain evidence="5">cv. Svevo</strain>
    </source>
</reference>
<organism evidence="4 5">
    <name type="scientific">Triticum turgidum subsp. durum</name>
    <name type="common">Durum wheat</name>
    <name type="synonym">Triticum durum</name>
    <dbReference type="NCBI Taxonomy" id="4567"/>
    <lineage>
        <taxon>Eukaryota</taxon>
        <taxon>Viridiplantae</taxon>
        <taxon>Streptophyta</taxon>
        <taxon>Embryophyta</taxon>
        <taxon>Tracheophyta</taxon>
        <taxon>Spermatophyta</taxon>
        <taxon>Magnoliopsida</taxon>
        <taxon>Liliopsida</taxon>
        <taxon>Poales</taxon>
        <taxon>Poaceae</taxon>
        <taxon>BOP clade</taxon>
        <taxon>Pooideae</taxon>
        <taxon>Triticodae</taxon>
        <taxon>Triticeae</taxon>
        <taxon>Triticinae</taxon>
        <taxon>Triticum</taxon>
    </lineage>
</organism>
<feature type="region of interest" description="Disordered" evidence="1">
    <location>
        <begin position="1"/>
        <end position="181"/>
    </location>
</feature>
<dbReference type="Proteomes" id="UP000324705">
    <property type="component" value="Chromosome 3A"/>
</dbReference>
<feature type="compositionally biased region" description="Basic and acidic residues" evidence="1">
    <location>
        <begin position="675"/>
        <end position="687"/>
    </location>
</feature>
<feature type="region of interest" description="Disordered" evidence="1">
    <location>
        <begin position="342"/>
        <end position="389"/>
    </location>
</feature>
<feature type="region of interest" description="Disordered" evidence="1">
    <location>
        <begin position="432"/>
        <end position="467"/>
    </location>
</feature>
<feature type="compositionally biased region" description="Acidic residues" evidence="1">
    <location>
        <begin position="156"/>
        <end position="168"/>
    </location>
</feature>
<dbReference type="InterPro" id="IPR036575">
    <property type="entry name" value="TFIIS_cen_dom_sf"/>
</dbReference>
<accession>A0A9R0RLV2</accession>
<dbReference type="SMART" id="SM00439">
    <property type="entry name" value="BAH"/>
    <property type="match status" value="1"/>
</dbReference>
<feature type="region of interest" description="Disordered" evidence="1">
    <location>
        <begin position="629"/>
        <end position="714"/>
    </location>
</feature>
<dbReference type="InterPro" id="IPR003618">
    <property type="entry name" value="TFIIS_cen_dom"/>
</dbReference>
<dbReference type="InterPro" id="IPR043151">
    <property type="entry name" value="BAH_sf"/>
</dbReference>
<dbReference type="GO" id="GO:0006351">
    <property type="term" value="P:DNA-templated transcription"/>
    <property type="evidence" value="ECO:0007669"/>
    <property type="project" value="InterPro"/>
</dbReference>
<evidence type="ECO:0000313" key="4">
    <source>
        <dbReference type="EMBL" id="VAH60760.1"/>
    </source>
</evidence>
<sequence length="714" mass="80653">MSKDLSTDRLRPTRLDSPLPSPSPSPNRNPVQTAPLRPQLLNRTLGGMGRRRRFTQQPTSDDDDDDDDEAVPQPLRTTKPTAPLSSGAKKQQRHRADEDDLELEEEEEDEKDLAELRKNEEEERREETQTRRRRGRKPKRPAEESDEDSQEKKAESEEEEESREEDSTEAVPVGQPFKVTGKGKKQRRHYFSFEYEGNTFELEDPVLLTPEQQKEKPYVAIIKDITENDGSLSVTGQWFYRPEEADKKGGGNWTASDTRELFYSFHIDDVPAESVMHKCVVHFIPLNKQIPSRKEHPGFIVQKVYDTVAKKLWNLTDKDYEDNKQHEIDLLVKKTVDRIGQLPDREPIDVPADSTDQFSNKRGLRKRPPNPLDVSKDTTGKPEQFIKAETPGSDNLKHYAILAKYKAVTNATYRDKWLDKLVDTIPLTSKEGAEASHADAGSVAKISNSSSSARDTSSSDNENSYPPDVVVSIMASLERSTYDALHADFQKYNQKMRKLEFNIKNSPVLRRRLMNKELDPPVLLTMSPDELKAGLTPAEKTSEPEEARRLQMTDARCERCTEKRVGISDIIHAGHGDRYQLECISCGYTWFSSRDAISSLTVDTPSSGGNVGTAPWATAKFDVLQKQLVSPRDQPDNKASADALQKNTVASIPKLERQKSFIKPKPEEPSAPTLEKQKAFTKLKPEEPSAPTLEKQKAFTKPKPEEPSAPSASH</sequence>
<feature type="compositionally biased region" description="Polar residues" evidence="1">
    <location>
        <begin position="75"/>
        <end position="84"/>
    </location>
</feature>
<dbReference type="EMBL" id="LT934115">
    <property type="protein sequence ID" value="VAH60760.1"/>
    <property type="molecule type" value="Genomic_DNA"/>
</dbReference>
<proteinExistence type="predicted"/>